<dbReference type="RefSeq" id="WP_155609211.1">
    <property type="nucleotide sequence ID" value="NZ_WNZW01000001.1"/>
</dbReference>
<accession>A0A7X2YXS1</accession>
<dbReference type="EMBL" id="WNZW01000001">
    <property type="protein sequence ID" value="MUG43747.1"/>
    <property type="molecule type" value="Genomic_DNA"/>
</dbReference>
<organism evidence="2 3">
    <name type="scientific">Paenibacillus woosongensis</name>
    <dbReference type="NCBI Taxonomy" id="307580"/>
    <lineage>
        <taxon>Bacteria</taxon>
        <taxon>Bacillati</taxon>
        <taxon>Bacillota</taxon>
        <taxon>Bacilli</taxon>
        <taxon>Bacillales</taxon>
        <taxon>Paenibacillaceae</taxon>
        <taxon>Paenibacillus</taxon>
    </lineage>
</organism>
<dbReference type="Proteomes" id="UP000447876">
    <property type="component" value="Unassembled WGS sequence"/>
</dbReference>
<feature type="transmembrane region" description="Helical" evidence="1">
    <location>
        <begin position="34"/>
        <end position="53"/>
    </location>
</feature>
<keyword evidence="1" id="KW-1133">Transmembrane helix</keyword>
<evidence type="ECO:0000256" key="1">
    <source>
        <dbReference type="SAM" id="Phobius"/>
    </source>
</evidence>
<keyword evidence="1" id="KW-0472">Membrane</keyword>
<keyword evidence="1" id="KW-0812">Transmembrane</keyword>
<dbReference type="AlphaFoldDB" id="A0A7X2YXS1"/>
<sequence length="66" mass="6936">MKWNSQAGMALGFLAGTTFGSGIGFLLHWHSYDLVAIVSACGVIGTTAGAWTVRRVVRGTPNANKL</sequence>
<reference evidence="2 3" key="1">
    <citation type="submission" date="2019-11" db="EMBL/GenBank/DDBJ databases">
        <title>Draft genome sequences of five Paenibacillus species of dairy origin.</title>
        <authorList>
            <person name="Olajide A.M."/>
            <person name="Chen S."/>
            <person name="Lapointe G."/>
        </authorList>
    </citation>
    <scope>NUCLEOTIDE SEQUENCE [LARGE SCALE GENOMIC DNA]</scope>
    <source>
        <strain evidence="2 3">12CR55</strain>
    </source>
</reference>
<proteinExistence type="predicted"/>
<name>A0A7X2YXS1_9BACL</name>
<feature type="transmembrane region" description="Helical" evidence="1">
    <location>
        <begin position="7"/>
        <end position="28"/>
    </location>
</feature>
<dbReference type="OrthoDB" id="2664367at2"/>
<evidence type="ECO:0000313" key="2">
    <source>
        <dbReference type="EMBL" id="MUG43747.1"/>
    </source>
</evidence>
<comment type="caution">
    <text evidence="2">The sequence shown here is derived from an EMBL/GenBank/DDBJ whole genome shotgun (WGS) entry which is preliminary data.</text>
</comment>
<gene>
    <name evidence="2" type="ORF">GNP95_01835</name>
</gene>
<evidence type="ECO:0000313" key="3">
    <source>
        <dbReference type="Proteomes" id="UP000447876"/>
    </source>
</evidence>
<protein>
    <submittedName>
        <fullName evidence="2">Uncharacterized protein</fullName>
    </submittedName>
</protein>